<keyword evidence="3" id="KW-0012">Acyltransferase</keyword>
<dbReference type="AlphaFoldDB" id="A0A317MZ19"/>
<dbReference type="SUPFAM" id="SSF55729">
    <property type="entry name" value="Acyl-CoA N-acyltransferases (Nat)"/>
    <property type="match status" value="1"/>
</dbReference>
<dbReference type="RefSeq" id="WP_110018720.1">
    <property type="nucleotide sequence ID" value="NZ_QGTJ01000006.1"/>
</dbReference>
<dbReference type="Gene3D" id="2.40.40.20">
    <property type="match status" value="1"/>
</dbReference>
<sequence length="339" mass="37958">MLLIRPIRMEDAPAFLALCEAAGPGMTSLPTDTARVEQKIATSLESFAKHVSEPGEEYYLFVLEDTDSGRIAGTCALLAAVGLSRPFYSYKIVQFAHTSLELGHFEEVDALMMVNEYRGAAEVASLFLLPEFRRDHAGKFLSRSRFLFLAQFGERFADLVMAEMRGVHDEQGRSPFWEGLGRHFFDMEFINADRLSSLGKYQFIADLMPKFPVYIRLLPQDAQAVVGEPHPHTRPAYELLLREGFRFEGCVDVFDAGPTLHCPRADIRGVRKSRVAELAWVVDRVPPGPRQMVANTWLDRYRALAAPLMQTDDGRIIIGAEAAEALGVEPGDSVRFTEL</sequence>
<dbReference type="Pfam" id="PF04958">
    <property type="entry name" value="AstA"/>
    <property type="match status" value="1"/>
</dbReference>
<keyword evidence="5" id="KW-1185">Reference proteome</keyword>
<dbReference type="InterPro" id="IPR007041">
    <property type="entry name" value="Arg_succinylTrfase_AstA/AruG"/>
</dbReference>
<dbReference type="GO" id="GO:0008791">
    <property type="term" value="F:arginine N-succinyltransferase activity"/>
    <property type="evidence" value="ECO:0007669"/>
    <property type="project" value="InterPro"/>
</dbReference>
<accession>A0A317MZ19</accession>
<evidence type="ECO:0000313" key="4">
    <source>
        <dbReference type="EMBL" id="PWV61042.1"/>
    </source>
</evidence>
<keyword evidence="2 4" id="KW-0808">Transferase</keyword>
<dbReference type="GO" id="GO:0006527">
    <property type="term" value="P:L-arginine catabolic process"/>
    <property type="evidence" value="ECO:0007669"/>
    <property type="project" value="InterPro"/>
</dbReference>
<comment type="caution">
    <text evidence="4">The sequence shown here is derived from an EMBL/GenBank/DDBJ whole genome shotgun (WGS) entry which is preliminary data.</text>
</comment>
<protein>
    <submittedName>
        <fullName evidence="4">Arginine N-succinyltransferase</fullName>
    </submittedName>
</protein>
<dbReference type="Gene3D" id="3.40.630.30">
    <property type="match status" value="1"/>
</dbReference>
<name>A0A317MZ19_9GAMM</name>
<dbReference type="NCBIfam" id="TIGR03243">
    <property type="entry name" value="arg_catab_AOST"/>
    <property type="match status" value="1"/>
</dbReference>
<dbReference type="PANTHER" id="PTHR30420:SF1">
    <property type="entry name" value="ARGININE N-SUCCINYLTRANSFERASE"/>
    <property type="match status" value="1"/>
</dbReference>
<gene>
    <name evidence="4" type="ORF">C7443_10656</name>
</gene>
<organism evidence="4 5">
    <name type="scientific">Plasticicumulans acidivorans</name>
    <dbReference type="NCBI Taxonomy" id="886464"/>
    <lineage>
        <taxon>Bacteria</taxon>
        <taxon>Pseudomonadati</taxon>
        <taxon>Pseudomonadota</taxon>
        <taxon>Gammaproteobacteria</taxon>
        <taxon>Candidatus Competibacteraceae</taxon>
        <taxon>Plasticicumulans</taxon>
    </lineage>
</organism>
<reference evidence="4 5" key="1">
    <citation type="submission" date="2018-05" db="EMBL/GenBank/DDBJ databases">
        <title>Genomic Encyclopedia of Type Strains, Phase IV (KMG-IV): sequencing the most valuable type-strain genomes for metagenomic binning, comparative biology and taxonomic classification.</title>
        <authorList>
            <person name="Goeker M."/>
        </authorList>
    </citation>
    <scope>NUCLEOTIDE SEQUENCE [LARGE SCALE GENOMIC DNA]</scope>
    <source>
        <strain evidence="4 5">DSM 23606</strain>
    </source>
</reference>
<evidence type="ECO:0000313" key="5">
    <source>
        <dbReference type="Proteomes" id="UP000246569"/>
    </source>
</evidence>
<evidence type="ECO:0000256" key="3">
    <source>
        <dbReference type="ARBA" id="ARBA00023315"/>
    </source>
</evidence>
<evidence type="ECO:0000256" key="1">
    <source>
        <dbReference type="ARBA" id="ARBA00022503"/>
    </source>
</evidence>
<dbReference type="PANTHER" id="PTHR30420">
    <property type="entry name" value="N-SUCCINYLARGININE DIHYDROLASE"/>
    <property type="match status" value="1"/>
</dbReference>
<keyword evidence="1" id="KW-0056">Arginine metabolism</keyword>
<dbReference type="OrthoDB" id="21121at2"/>
<evidence type="ECO:0000256" key="2">
    <source>
        <dbReference type="ARBA" id="ARBA00022679"/>
    </source>
</evidence>
<dbReference type="EMBL" id="QGTJ01000006">
    <property type="protein sequence ID" value="PWV61042.1"/>
    <property type="molecule type" value="Genomic_DNA"/>
</dbReference>
<dbReference type="InterPro" id="IPR016181">
    <property type="entry name" value="Acyl_CoA_acyltransferase"/>
</dbReference>
<proteinExistence type="predicted"/>
<dbReference type="Proteomes" id="UP000246569">
    <property type="component" value="Unassembled WGS sequence"/>
</dbReference>